<protein>
    <recommendedName>
        <fullName evidence="4">Neurotransmitter-gated ion-channel transmembrane domain-containing protein</fullName>
    </recommendedName>
</protein>
<evidence type="ECO:0008006" key="4">
    <source>
        <dbReference type="Google" id="ProtNLM"/>
    </source>
</evidence>
<organism evidence="2 3">
    <name type="scientific">Anopheles culicifacies</name>
    <dbReference type="NCBI Taxonomy" id="139723"/>
    <lineage>
        <taxon>Eukaryota</taxon>
        <taxon>Metazoa</taxon>
        <taxon>Ecdysozoa</taxon>
        <taxon>Arthropoda</taxon>
        <taxon>Hexapoda</taxon>
        <taxon>Insecta</taxon>
        <taxon>Pterygota</taxon>
        <taxon>Neoptera</taxon>
        <taxon>Endopterygota</taxon>
        <taxon>Diptera</taxon>
        <taxon>Nematocera</taxon>
        <taxon>Culicoidea</taxon>
        <taxon>Culicidae</taxon>
        <taxon>Anophelinae</taxon>
        <taxon>Anopheles</taxon>
        <taxon>culicifacies species complex</taxon>
    </lineage>
</organism>
<dbReference type="GO" id="GO:0006811">
    <property type="term" value="P:monoatomic ion transport"/>
    <property type="evidence" value="ECO:0007669"/>
    <property type="project" value="InterPro"/>
</dbReference>
<keyword evidence="1" id="KW-0812">Transmembrane</keyword>
<dbReference type="VEuPathDB" id="VectorBase:ACUA016144"/>
<evidence type="ECO:0000313" key="3">
    <source>
        <dbReference type="Proteomes" id="UP000075883"/>
    </source>
</evidence>
<sequence length="102" mass="11647">MVLDRFFLWVFTISCIFGTFGIIFQSPSLYDTRAPVDQQLSEIPLRKNNFMLPPDITPLRVRVSSSCGNMRMVQIRTTVRFKGNVVCSFVKGRCHTTVLQNG</sequence>
<dbReference type="EnsemblMetazoa" id="ACUA016144-RA">
    <property type="protein sequence ID" value="ACUA016144-PA"/>
    <property type="gene ID" value="ACUA016144"/>
</dbReference>
<dbReference type="InterPro" id="IPR036719">
    <property type="entry name" value="Neuro-gated_channel_TM_sf"/>
</dbReference>
<dbReference type="Gene3D" id="1.20.58.390">
    <property type="entry name" value="Neurotransmitter-gated ion-channel transmembrane domain"/>
    <property type="match status" value="1"/>
</dbReference>
<name>A0A182MEA0_9DIPT</name>
<dbReference type="GO" id="GO:0016020">
    <property type="term" value="C:membrane"/>
    <property type="evidence" value="ECO:0007669"/>
    <property type="project" value="InterPro"/>
</dbReference>
<dbReference type="InterPro" id="IPR038050">
    <property type="entry name" value="Neuro_actylchol_rec"/>
</dbReference>
<dbReference type="STRING" id="139723.A0A182MEA0"/>
<keyword evidence="1" id="KW-0472">Membrane</keyword>
<feature type="transmembrane region" description="Helical" evidence="1">
    <location>
        <begin position="6"/>
        <end position="24"/>
    </location>
</feature>
<dbReference type="EMBL" id="AXCM01017193">
    <property type="status" value="NOT_ANNOTATED_CDS"/>
    <property type="molecule type" value="Genomic_DNA"/>
</dbReference>
<dbReference type="AlphaFoldDB" id="A0A182MEA0"/>
<reference evidence="3" key="1">
    <citation type="submission" date="2013-09" db="EMBL/GenBank/DDBJ databases">
        <title>The Genome Sequence of Anopheles culicifacies species A.</title>
        <authorList>
            <consortium name="The Broad Institute Genomics Platform"/>
            <person name="Neafsey D.E."/>
            <person name="Besansky N."/>
            <person name="Howell P."/>
            <person name="Walton C."/>
            <person name="Young S.K."/>
            <person name="Zeng Q."/>
            <person name="Gargeya S."/>
            <person name="Fitzgerald M."/>
            <person name="Haas B."/>
            <person name="Abouelleil A."/>
            <person name="Allen A.W."/>
            <person name="Alvarado L."/>
            <person name="Arachchi H.M."/>
            <person name="Berlin A.M."/>
            <person name="Chapman S.B."/>
            <person name="Gainer-Dewar J."/>
            <person name="Goldberg J."/>
            <person name="Griggs A."/>
            <person name="Gujja S."/>
            <person name="Hansen M."/>
            <person name="Howarth C."/>
            <person name="Imamovic A."/>
            <person name="Ireland A."/>
            <person name="Larimer J."/>
            <person name="McCowan C."/>
            <person name="Murphy C."/>
            <person name="Pearson M."/>
            <person name="Poon T.W."/>
            <person name="Priest M."/>
            <person name="Roberts A."/>
            <person name="Saif S."/>
            <person name="Shea T."/>
            <person name="Sisk P."/>
            <person name="Sykes S."/>
            <person name="Wortman J."/>
            <person name="Nusbaum C."/>
            <person name="Birren B."/>
        </authorList>
    </citation>
    <scope>NUCLEOTIDE SEQUENCE [LARGE SCALE GENOMIC DNA]</scope>
    <source>
        <strain evidence="3">A-37</strain>
    </source>
</reference>
<dbReference type="SUPFAM" id="SSF90112">
    <property type="entry name" value="Neurotransmitter-gated ion-channel transmembrane pore"/>
    <property type="match status" value="1"/>
</dbReference>
<proteinExistence type="predicted"/>
<keyword evidence="1" id="KW-1133">Transmembrane helix</keyword>
<evidence type="ECO:0000256" key="1">
    <source>
        <dbReference type="SAM" id="Phobius"/>
    </source>
</evidence>
<reference evidence="2" key="2">
    <citation type="submission" date="2020-05" db="UniProtKB">
        <authorList>
            <consortium name="EnsemblMetazoa"/>
        </authorList>
    </citation>
    <scope>IDENTIFICATION</scope>
    <source>
        <strain evidence="2">A-37</strain>
    </source>
</reference>
<dbReference type="Proteomes" id="UP000075883">
    <property type="component" value="Unassembled WGS sequence"/>
</dbReference>
<keyword evidence="3" id="KW-1185">Reference proteome</keyword>
<evidence type="ECO:0000313" key="2">
    <source>
        <dbReference type="EnsemblMetazoa" id="ACUA016144-PA"/>
    </source>
</evidence>
<accession>A0A182MEA0</accession>